<dbReference type="GO" id="GO:0030428">
    <property type="term" value="C:cell septum"/>
    <property type="evidence" value="ECO:0007669"/>
    <property type="project" value="TreeGrafter"/>
</dbReference>
<dbReference type="InterPro" id="IPR007730">
    <property type="entry name" value="SPOR-like_dom"/>
</dbReference>
<evidence type="ECO:0000313" key="4">
    <source>
        <dbReference type="EMBL" id="MBE0346944.1"/>
    </source>
</evidence>
<keyword evidence="2" id="KW-0472">Membrane</keyword>
<evidence type="ECO:0000259" key="3">
    <source>
        <dbReference type="PROSITE" id="PS51724"/>
    </source>
</evidence>
<dbReference type="PANTHER" id="PTHR38687:SF1">
    <property type="entry name" value="CELL DIVISION PROTEIN DEDD"/>
    <property type="match status" value="1"/>
</dbReference>
<protein>
    <submittedName>
        <fullName evidence="4">DedD protein</fullName>
    </submittedName>
</protein>
<feature type="compositionally biased region" description="Basic and acidic residues" evidence="1">
    <location>
        <begin position="67"/>
        <end position="92"/>
    </location>
</feature>
<feature type="region of interest" description="Disordered" evidence="1">
    <location>
        <begin position="67"/>
        <end position="102"/>
    </location>
</feature>
<dbReference type="InterPro" id="IPR036680">
    <property type="entry name" value="SPOR-like_sf"/>
</dbReference>
<dbReference type="Pfam" id="PF05036">
    <property type="entry name" value="SPOR"/>
    <property type="match status" value="1"/>
</dbReference>
<accession>A0A8I0MW27</accession>
<keyword evidence="5" id="KW-1185">Reference proteome</keyword>
<dbReference type="Gene3D" id="3.30.70.1070">
    <property type="entry name" value="Sporulation related repeat"/>
    <property type="match status" value="1"/>
</dbReference>
<feature type="domain" description="SPOR" evidence="3">
    <location>
        <begin position="125"/>
        <end position="204"/>
    </location>
</feature>
<feature type="transmembrane region" description="Helical" evidence="2">
    <location>
        <begin position="6"/>
        <end position="27"/>
    </location>
</feature>
<dbReference type="RefSeq" id="WP_147390699.1">
    <property type="nucleotide sequence ID" value="NZ_AQHF01000024.1"/>
</dbReference>
<proteinExistence type="predicted"/>
<dbReference type="Proteomes" id="UP000660708">
    <property type="component" value="Unassembled WGS sequence"/>
</dbReference>
<dbReference type="AlphaFoldDB" id="A0A8I0MW27"/>
<keyword evidence="2" id="KW-0812">Transmembrane</keyword>
<evidence type="ECO:0000256" key="1">
    <source>
        <dbReference type="SAM" id="MobiDB-lite"/>
    </source>
</evidence>
<dbReference type="SUPFAM" id="SSF110997">
    <property type="entry name" value="Sporulation related repeat"/>
    <property type="match status" value="1"/>
</dbReference>
<dbReference type="InterPro" id="IPR052521">
    <property type="entry name" value="Cell_div_SPOR-domain"/>
</dbReference>
<dbReference type="GO" id="GO:0032153">
    <property type="term" value="C:cell division site"/>
    <property type="evidence" value="ECO:0007669"/>
    <property type="project" value="TreeGrafter"/>
</dbReference>
<sequence>MNSVFINRLVGTSIVVVAAIIFIPNILDGEKVHYKEGFQAIPDRPEFKTIDLQEKLDMQAALAPELTEEHIENVPADDEKLESSGAKERAEELQADNTLKQSEPQRVLSNDKIEVAKLTRPETSNFSRMAYVIQLGSFSHKSNVDALTNKLRGNGFKAFTKPVKTPNGTLTKVFVGPSLNKAELEAKLPELKKLTKLNGRLTQFEVTK</sequence>
<comment type="caution">
    <text evidence="4">The sequence shown here is derived from an EMBL/GenBank/DDBJ whole genome shotgun (WGS) entry which is preliminary data.</text>
</comment>
<name>A0A8I0MW27_9GAMM</name>
<dbReference type="PANTHER" id="PTHR38687">
    <property type="entry name" value="CELL DIVISION PROTEIN DEDD-RELATED"/>
    <property type="match status" value="1"/>
</dbReference>
<evidence type="ECO:0000256" key="2">
    <source>
        <dbReference type="SAM" id="Phobius"/>
    </source>
</evidence>
<reference evidence="4 5" key="1">
    <citation type="submission" date="2015-06" db="EMBL/GenBank/DDBJ databases">
        <title>Genome sequence of Pseudoalteromonas peptidolytica.</title>
        <authorList>
            <person name="Xie B.-B."/>
            <person name="Rong J.-C."/>
            <person name="Qin Q.-L."/>
            <person name="Zhang Y.-Z."/>
        </authorList>
    </citation>
    <scope>NUCLEOTIDE SEQUENCE [LARGE SCALE GENOMIC DNA]</scope>
    <source>
        <strain evidence="4 5">F12-50-A1</strain>
    </source>
</reference>
<organism evidence="4 5">
    <name type="scientific">Pseudoalteromonas peptidolytica F12-50-A1</name>
    <dbReference type="NCBI Taxonomy" id="1315280"/>
    <lineage>
        <taxon>Bacteria</taxon>
        <taxon>Pseudomonadati</taxon>
        <taxon>Pseudomonadota</taxon>
        <taxon>Gammaproteobacteria</taxon>
        <taxon>Alteromonadales</taxon>
        <taxon>Pseudoalteromonadaceae</taxon>
        <taxon>Pseudoalteromonas</taxon>
    </lineage>
</organism>
<gene>
    <name evidence="4" type="primary">dedD</name>
    <name evidence="4" type="ORF">PPEP_a3087</name>
</gene>
<dbReference type="GO" id="GO:0032506">
    <property type="term" value="P:cytokinetic process"/>
    <property type="evidence" value="ECO:0007669"/>
    <property type="project" value="TreeGrafter"/>
</dbReference>
<dbReference type="GO" id="GO:0042834">
    <property type="term" value="F:peptidoglycan binding"/>
    <property type="evidence" value="ECO:0007669"/>
    <property type="project" value="InterPro"/>
</dbReference>
<evidence type="ECO:0000313" key="5">
    <source>
        <dbReference type="Proteomes" id="UP000660708"/>
    </source>
</evidence>
<dbReference type="EMBL" id="AQHF01000024">
    <property type="protein sequence ID" value="MBE0346944.1"/>
    <property type="molecule type" value="Genomic_DNA"/>
</dbReference>
<dbReference type="PROSITE" id="PS51724">
    <property type="entry name" value="SPOR"/>
    <property type="match status" value="1"/>
</dbReference>
<keyword evidence="2" id="KW-1133">Transmembrane helix</keyword>